<organism evidence="3 4">
    <name type="scientific">Bacillus thuringiensis T01-328</name>
    <dbReference type="NCBI Taxonomy" id="1324966"/>
    <lineage>
        <taxon>Bacteria</taxon>
        <taxon>Bacillati</taxon>
        <taxon>Bacillota</taxon>
        <taxon>Bacilli</taxon>
        <taxon>Bacillales</taxon>
        <taxon>Bacillaceae</taxon>
        <taxon>Bacillus</taxon>
        <taxon>Bacillus cereus group</taxon>
    </lineage>
</organism>
<evidence type="ECO:0000313" key="4">
    <source>
        <dbReference type="Proteomes" id="UP000013487"/>
    </source>
</evidence>
<evidence type="ECO:0000256" key="2">
    <source>
        <dbReference type="SAM" id="SignalP"/>
    </source>
</evidence>
<name>A0AAN4KML8_BACTU</name>
<reference evidence="3 4" key="1">
    <citation type="journal article" date="2013" name="Genome Announc.">
        <title>Draft Genome Sequence of Bacillus thuringiensis var. thuringiensis Strain T01-328, a Brazilian Isolate That Produces a Soluble Pesticide Protein, Cry1Ia.</title>
        <authorList>
            <person name="Varani A.M."/>
            <person name="Lemos M.V."/>
            <person name="Fernandes C.C."/>
            <person name="Lemos E.G."/>
            <person name="Alves E.C."/>
            <person name="Desiderio J.A."/>
        </authorList>
    </citation>
    <scope>NUCLEOTIDE SEQUENCE [LARGE SCALE GENOMIC DNA]</scope>
    <source>
        <strain evidence="3 4">T01-328</strain>
    </source>
</reference>
<sequence length="61" mass="6726">MKKKLVSVVTCTLLAPIFLTGNVNSVNADSKKSQPSTAQENQEKPVDRKGLLGYFFTRARV</sequence>
<keyword evidence="2" id="KW-0732">Signal</keyword>
<feature type="chain" id="PRO_5042835850" description="N-acetylmuramoyl-L-alanine amidase" evidence="2">
    <location>
        <begin position="29"/>
        <end position="61"/>
    </location>
</feature>
<feature type="compositionally biased region" description="Polar residues" evidence="1">
    <location>
        <begin position="25"/>
        <end position="40"/>
    </location>
</feature>
<dbReference type="AlphaFoldDB" id="A0AAN4KML8"/>
<gene>
    <name evidence="3" type="ORF">BTCBT_006240</name>
</gene>
<dbReference type="EMBL" id="ARXZ02000027">
    <property type="protein sequence ID" value="ERH97652.1"/>
    <property type="molecule type" value="Genomic_DNA"/>
</dbReference>
<evidence type="ECO:0008006" key="5">
    <source>
        <dbReference type="Google" id="ProtNLM"/>
    </source>
</evidence>
<feature type="signal peptide" evidence="2">
    <location>
        <begin position="1"/>
        <end position="28"/>
    </location>
</feature>
<evidence type="ECO:0000256" key="1">
    <source>
        <dbReference type="SAM" id="MobiDB-lite"/>
    </source>
</evidence>
<feature type="region of interest" description="Disordered" evidence="1">
    <location>
        <begin position="25"/>
        <end position="46"/>
    </location>
</feature>
<protein>
    <recommendedName>
        <fullName evidence="5">N-acetylmuramoyl-L-alanine amidase</fullName>
    </recommendedName>
</protein>
<dbReference type="Proteomes" id="UP000013487">
    <property type="component" value="Unassembled WGS sequence"/>
</dbReference>
<comment type="caution">
    <text evidence="3">The sequence shown here is derived from an EMBL/GenBank/DDBJ whole genome shotgun (WGS) entry which is preliminary data.</text>
</comment>
<proteinExistence type="predicted"/>
<evidence type="ECO:0000313" key="3">
    <source>
        <dbReference type="EMBL" id="ERH97652.1"/>
    </source>
</evidence>
<accession>A0AAN4KML8</accession>